<name>A0A101LXU0_PICGL</name>
<reference evidence="1" key="1">
    <citation type="journal article" date="2015" name="Genome Biol. Evol.">
        <title>Organellar Genomes of White Spruce (Picea glauca): Assembly and Annotation.</title>
        <authorList>
            <person name="Jackman S.D."/>
            <person name="Warren R.L."/>
            <person name="Gibb E.A."/>
            <person name="Vandervalk B.P."/>
            <person name="Mohamadi H."/>
            <person name="Chu J."/>
            <person name="Raymond A."/>
            <person name="Pleasance S."/>
            <person name="Coope R."/>
            <person name="Wildung M.R."/>
            <person name="Ritland C.E."/>
            <person name="Bousquet J."/>
            <person name="Jones S.J."/>
            <person name="Bohlmann J."/>
            <person name="Birol I."/>
        </authorList>
    </citation>
    <scope>NUCLEOTIDE SEQUENCE [LARGE SCALE GENOMIC DNA]</scope>
    <source>
        <tissue evidence="1">Flushing bud</tissue>
    </source>
</reference>
<geneLocation type="mitochondrion" evidence="1"/>
<dbReference type="AlphaFoldDB" id="A0A101LXU0"/>
<organism evidence="1">
    <name type="scientific">Picea glauca</name>
    <name type="common">White spruce</name>
    <name type="synonym">Pinus glauca</name>
    <dbReference type="NCBI Taxonomy" id="3330"/>
    <lineage>
        <taxon>Eukaryota</taxon>
        <taxon>Viridiplantae</taxon>
        <taxon>Streptophyta</taxon>
        <taxon>Embryophyta</taxon>
        <taxon>Tracheophyta</taxon>
        <taxon>Spermatophyta</taxon>
        <taxon>Pinopsida</taxon>
        <taxon>Pinidae</taxon>
        <taxon>Conifers I</taxon>
        <taxon>Pinales</taxon>
        <taxon>Pinaceae</taxon>
        <taxon>Picea</taxon>
    </lineage>
</organism>
<gene>
    <name evidence="1" type="ORF">ABT39_MTgene6164</name>
</gene>
<proteinExistence type="predicted"/>
<evidence type="ECO:0000313" key="1">
    <source>
        <dbReference type="EMBL" id="KUM47158.1"/>
    </source>
</evidence>
<comment type="caution">
    <text evidence="1">The sequence shown here is derived from an EMBL/GenBank/DDBJ whole genome shotgun (WGS) entry which is preliminary data.</text>
</comment>
<keyword evidence="1" id="KW-0496">Mitochondrion</keyword>
<dbReference type="EMBL" id="LKAM01000008">
    <property type="protein sequence ID" value="KUM47158.1"/>
    <property type="molecule type" value="Genomic_DNA"/>
</dbReference>
<accession>A0A101LXU0</accession>
<protein>
    <submittedName>
        <fullName evidence="1">Uncharacterized protein</fullName>
    </submittedName>
</protein>
<sequence>MSQLGKLDLNLDNLNLDEGKLAVCFFCLNNCLNSIIYRTYWINNRLCY</sequence>